<dbReference type="RefSeq" id="WP_037289401.1">
    <property type="nucleotide sequence ID" value="NZ_JEOB01000004.1"/>
</dbReference>
<organism evidence="1 2">
    <name type="scientific">Ruminococcus albus SY3</name>
    <dbReference type="NCBI Taxonomy" id="1341156"/>
    <lineage>
        <taxon>Bacteria</taxon>
        <taxon>Bacillati</taxon>
        <taxon>Bacillota</taxon>
        <taxon>Clostridia</taxon>
        <taxon>Eubacteriales</taxon>
        <taxon>Oscillospiraceae</taxon>
        <taxon>Ruminococcus</taxon>
    </lineage>
</organism>
<comment type="caution">
    <text evidence="1">The sequence shown here is derived from an EMBL/GenBank/DDBJ whole genome shotgun (WGS) entry which is preliminary data.</text>
</comment>
<reference evidence="1 2" key="1">
    <citation type="submission" date="2013-06" db="EMBL/GenBank/DDBJ databases">
        <title>Rumen cellulosomics: divergent fiber-degrading strategies revealed by comparative genome-wide analysis of six Ruminococcal strains.</title>
        <authorList>
            <person name="Dassa B."/>
            <person name="Borovok I."/>
            <person name="Lamed R."/>
            <person name="Flint H."/>
            <person name="Yeoman C.J."/>
            <person name="White B."/>
            <person name="Bayer E.A."/>
        </authorList>
    </citation>
    <scope>NUCLEOTIDE SEQUENCE [LARGE SCALE GENOMIC DNA]</scope>
    <source>
        <strain evidence="1 2">SY3</strain>
    </source>
</reference>
<dbReference type="EMBL" id="JEOB01000004">
    <property type="protein sequence ID" value="EXM38558.1"/>
    <property type="molecule type" value="Genomic_DNA"/>
</dbReference>
<keyword evidence="2" id="KW-1185">Reference proteome</keyword>
<evidence type="ECO:0000313" key="2">
    <source>
        <dbReference type="Proteomes" id="UP000021369"/>
    </source>
</evidence>
<dbReference type="Proteomes" id="UP000021369">
    <property type="component" value="Unassembled WGS sequence"/>
</dbReference>
<dbReference type="AlphaFoldDB" id="A0A011VVG6"/>
<protein>
    <submittedName>
        <fullName evidence="1">Uncharacterized protein</fullName>
    </submittedName>
</protein>
<evidence type="ECO:0000313" key="1">
    <source>
        <dbReference type="EMBL" id="EXM38558.1"/>
    </source>
</evidence>
<gene>
    <name evidence="1" type="ORF">RASY3_14700</name>
</gene>
<proteinExistence type="predicted"/>
<name>A0A011VVG6_RUMAL</name>
<sequence length="159" mass="18651">MDYINLLANKMSLTEDDFAEEQKLRNKVISCIIPSFLNNIEVFKFFESPFNEKICDALINKYADSPYRLEQAIQNYHEFYLSMWFHQAIEVALNQLRDVKDVDIGEPINCASNYGEFVELPDITDDISKYYDKLLDKFNSTPLYSPVHHTLLMEAKFND</sequence>
<accession>A0A011VVG6</accession>